<gene>
    <name evidence="1" type="ORF">H9838_09305</name>
</gene>
<comment type="caution">
    <text evidence="1">The sequence shown here is derived from an EMBL/GenBank/DDBJ whole genome shotgun (WGS) entry which is preliminary data.</text>
</comment>
<reference evidence="1" key="1">
    <citation type="journal article" date="2021" name="PeerJ">
        <title>Extensive microbial diversity within the chicken gut microbiome revealed by metagenomics and culture.</title>
        <authorList>
            <person name="Gilroy R."/>
            <person name="Ravi A."/>
            <person name="Getino M."/>
            <person name="Pursley I."/>
            <person name="Horton D.L."/>
            <person name="Alikhan N.F."/>
            <person name="Baker D."/>
            <person name="Gharbi K."/>
            <person name="Hall N."/>
            <person name="Watson M."/>
            <person name="Adriaenssens E.M."/>
            <person name="Foster-Nyarko E."/>
            <person name="Jarju S."/>
            <person name="Secka A."/>
            <person name="Antonio M."/>
            <person name="Oren A."/>
            <person name="Chaudhuri R.R."/>
            <person name="La Ragione R."/>
            <person name="Hildebrand F."/>
            <person name="Pallen M.J."/>
        </authorList>
    </citation>
    <scope>NUCLEOTIDE SEQUENCE</scope>
    <source>
        <strain evidence="1">1282</strain>
    </source>
</reference>
<proteinExistence type="predicted"/>
<name>A0A9D1YES6_9FIRM</name>
<accession>A0A9D1YES6</accession>
<protein>
    <submittedName>
        <fullName evidence="1">Uncharacterized protein</fullName>
    </submittedName>
</protein>
<organism evidence="1 2">
    <name type="scientific">Candidatus Acutalibacter pullistercoris</name>
    <dbReference type="NCBI Taxonomy" id="2838418"/>
    <lineage>
        <taxon>Bacteria</taxon>
        <taxon>Bacillati</taxon>
        <taxon>Bacillota</taxon>
        <taxon>Clostridia</taxon>
        <taxon>Eubacteriales</taxon>
        <taxon>Acutalibacteraceae</taxon>
        <taxon>Acutalibacter</taxon>
    </lineage>
</organism>
<dbReference type="Proteomes" id="UP000823915">
    <property type="component" value="Unassembled WGS sequence"/>
</dbReference>
<sequence>MEEKRLQRLERHSRLYHWAGSVGKWLQEQNHGDVVYLSNGNGAVTFPRSSW</sequence>
<dbReference type="EMBL" id="DXDU01000151">
    <property type="protein sequence ID" value="HIY27352.1"/>
    <property type="molecule type" value="Genomic_DNA"/>
</dbReference>
<evidence type="ECO:0000313" key="2">
    <source>
        <dbReference type="Proteomes" id="UP000823915"/>
    </source>
</evidence>
<evidence type="ECO:0000313" key="1">
    <source>
        <dbReference type="EMBL" id="HIY27352.1"/>
    </source>
</evidence>
<reference evidence="1" key="2">
    <citation type="submission" date="2021-04" db="EMBL/GenBank/DDBJ databases">
        <authorList>
            <person name="Gilroy R."/>
        </authorList>
    </citation>
    <scope>NUCLEOTIDE SEQUENCE</scope>
    <source>
        <strain evidence="1">1282</strain>
    </source>
</reference>
<dbReference type="AlphaFoldDB" id="A0A9D1YES6"/>